<evidence type="ECO:0000256" key="5">
    <source>
        <dbReference type="PROSITE-ProRule" id="PRU00339"/>
    </source>
</evidence>
<dbReference type="PANTHER" id="PTHR43335:SF3">
    <property type="entry name" value="ABC TRANSPORTER"/>
    <property type="match status" value="1"/>
</dbReference>
<dbReference type="Pfam" id="PF00005">
    <property type="entry name" value="ABC_tran"/>
    <property type="match status" value="1"/>
</dbReference>
<dbReference type="OrthoDB" id="6500128at2759"/>
<dbReference type="SUPFAM" id="SSF48452">
    <property type="entry name" value="TPR-like"/>
    <property type="match status" value="4"/>
</dbReference>
<feature type="signal peptide" evidence="8">
    <location>
        <begin position="1"/>
        <end position="27"/>
    </location>
</feature>
<keyword evidence="12" id="KW-1185">Reference proteome</keyword>
<dbReference type="InterPro" id="IPR011990">
    <property type="entry name" value="TPR-like_helical_dom_sf"/>
</dbReference>
<evidence type="ECO:0000313" key="12">
    <source>
        <dbReference type="Proteomes" id="UP001152797"/>
    </source>
</evidence>
<dbReference type="Gene3D" id="1.10.287.1080">
    <property type="entry name" value="MazG-like"/>
    <property type="match status" value="1"/>
</dbReference>
<proteinExistence type="inferred from homology"/>
<dbReference type="Gene3D" id="1.25.40.10">
    <property type="entry name" value="Tetratricopeptide repeat domain"/>
    <property type="match status" value="4"/>
</dbReference>
<feature type="repeat" description="TPR" evidence="5">
    <location>
        <begin position="699"/>
        <end position="732"/>
    </location>
</feature>
<evidence type="ECO:0000256" key="2">
    <source>
        <dbReference type="ARBA" id="ARBA00022448"/>
    </source>
</evidence>
<dbReference type="SMART" id="SM00028">
    <property type="entry name" value="TPR"/>
    <property type="match status" value="8"/>
</dbReference>
<dbReference type="GO" id="GO:0005524">
    <property type="term" value="F:ATP binding"/>
    <property type="evidence" value="ECO:0007669"/>
    <property type="project" value="UniProtKB-KW"/>
</dbReference>
<keyword evidence="4 11" id="KW-0067">ATP-binding</keyword>
<reference evidence="11 12" key="2">
    <citation type="submission" date="2024-05" db="EMBL/GenBank/DDBJ databases">
        <authorList>
            <person name="Chen Y."/>
            <person name="Shah S."/>
            <person name="Dougan E. K."/>
            <person name="Thang M."/>
            <person name="Chan C."/>
        </authorList>
    </citation>
    <scope>NUCLEOTIDE SEQUENCE [LARGE SCALE GENOMIC DNA]</scope>
</reference>
<keyword evidence="2" id="KW-0813">Transport</keyword>
<dbReference type="SMART" id="SM00382">
    <property type="entry name" value="AAA"/>
    <property type="match status" value="1"/>
</dbReference>
<evidence type="ECO:0000256" key="4">
    <source>
        <dbReference type="ARBA" id="ARBA00022840"/>
    </source>
</evidence>
<dbReference type="CDD" id="cd11535">
    <property type="entry name" value="NTP-PPase_SsMazG"/>
    <property type="match status" value="1"/>
</dbReference>
<dbReference type="InterPro" id="IPR004518">
    <property type="entry name" value="MazG-like_dom"/>
</dbReference>
<dbReference type="Proteomes" id="UP001152797">
    <property type="component" value="Unassembled WGS sequence"/>
</dbReference>
<feature type="transmembrane region" description="Helical" evidence="7">
    <location>
        <begin position="1434"/>
        <end position="1454"/>
    </location>
</feature>
<dbReference type="SUPFAM" id="SSF101386">
    <property type="entry name" value="all-alpha NTP pyrophosphatases"/>
    <property type="match status" value="1"/>
</dbReference>
<organism evidence="10">
    <name type="scientific">Cladocopium goreaui</name>
    <dbReference type="NCBI Taxonomy" id="2562237"/>
    <lineage>
        <taxon>Eukaryota</taxon>
        <taxon>Sar</taxon>
        <taxon>Alveolata</taxon>
        <taxon>Dinophyceae</taxon>
        <taxon>Suessiales</taxon>
        <taxon>Symbiodiniaceae</taxon>
        <taxon>Cladocopium</taxon>
    </lineage>
</organism>
<feature type="chain" id="PRO_5043269439" evidence="8">
    <location>
        <begin position="28"/>
        <end position="2039"/>
    </location>
</feature>
<dbReference type="EMBL" id="CAMXCT020000001">
    <property type="protein sequence ID" value="CAL1124801.1"/>
    <property type="molecule type" value="Genomic_DNA"/>
</dbReference>
<evidence type="ECO:0000256" key="3">
    <source>
        <dbReference type="ARBA" id="ARBA00022741"/>
    </source>
</evidence>
<dbReference type="PROSITE" id="PS50893">
    <property type="entry name" value="ABC_TRANSPORTER_2"/>
    <property type="match status" value="1"/>
</dbReference>
<dbReference type="InterPro" id="IPR019734">
    <property type="entry name" value="TPR_rpt"/>
</dbReference>
<keyword evidence="7" id="KW-1133">Transmembrane helix</keyword>
<evidence type="ECO:0000256" key="1">
    <source>
        <dbReference type="ARBA" id="ARBA00005417"/>
    </source>
</evidence>
<gene>
    <name evidence="10" type="ORF">C1SCF055_LOCUS16</name>
</gene>
<dbReference type="SUPFAM" id="SSF52540">
    <property type="entry name" value="P-loop containing nucleoside triphosphate hydrolases"/>
    <property type="match status" value="1"/>
</dbReference>
<feature type="domain" description="ABC transporter" evidence="9">
    <location>
        <begin position="1733"/>
        <end position="1963"/>
    </location>
</feature>
<keyword evidence="7" id="KW-0812">Transmembrane</keyword>
<sequence>MESSLQSRSRLVLLLGLLLVVTSPASAEVDLGQARRLELAGNYAEARDIYASASDEFPLVSVLGQARCLEAVGEIEPAEKLLAGKLEELGEQPEAAPVAALLAKLQFDQGRYDDAQRSVDVALERDGDNLLAHWIKAELARATGHLDDANDEYRWLVDYYNAHEVRDPDDLRWIALGAAQFARWNRQSDQFTFLVSELFPDALAREDGYWPAHYESGLLFLEKYNQAETQKSLDAAVKLNPNAADIHAARAALHLQNYDLQPAETSIERALECNPRHIEAHRLKADLMMANFEVDEAAAQLEATRKLNPASEETLGRLAAAYLVLDGYQQDLTGTRTGQLIEEVTTRNLNAGRFFHVLATQLEARRKFDAAEHFFKDALHRLPQLIGPRSGLALMYMRIGREAEAQQLFAEAFEVDPFNVRVSNMLKVLEVLDEYATLETDHFVIRYDPQKDKILARYMAQYLEEVYPTLCRQLGYEPAEKSLFEIFNAARNTNGHGWFSARMIGLPYVGTVGACAGTMVALTSPNDAKQTFNWAQVVKHEFVHVINLQQTQFNIPHWFTEALAVWNEGYPRSAEWNAMLAERVPRGDVFTLENLNLGFIRPKSGLDWQMAYCQAELYAEYMLETYGEDAFARLLDAYTTCISNEDAIRQAFDVPLEEFERGYTKYLNGVVETLTSESPSAQLSEAELRELLKSDPKNPDALSQLAVSHLARKEYPQARRLAQQVLDAQPDHQLANYVIARLYLVTGQGREAIEVLNESLDENAPQENSLALLAALMVKAKQYDEAARLYELGRQAQPSNPRWLKGLARVYLTTNDEQKLGELLKELARTDADDVQIRVKLAQMALDKGDNQQAGHWARQAIYADVLNEEAHRILAEVALQAEDYDTASEELVTLVDLRPDDPAWHEQLTAMCNEVRAMNQPHESQNNPPPTSGATDPESLPGLQQMIRTMYMQKDVARGVDGTFMWLMEEVGELSAALRDGTQTEREEEFADVLAWLATIANVVDVDLGKAVARKYGSGCIIPGRSTLWAALGCLGLFTLLVLLAFTSPATAQEKASPKPRIASIRIGFDGLYKVGQWTPVEVTLLGGSDTTTGLVTITTPDGDGVPVSVQSIDGQPTQVLAGKTATAQLYVRPGSIETEMTVRYSYDGRTITRKFTTASIGEPNSIPSPIDTAEKIIVSLGPSIGIDEAALLSGEGYEGSTSAELRVYTSLVPGNARHTALLRWVEMGGKVILCVGANAPEVLPEDAPLAGLLDGRFERMETRQGFEAGQVGTILESYSEKREPIRGLALADDTQAELSIPLIEDFEGVAILEQGDLPLVIRSARGFGTVTLVTLDLDLAPFAGWQSRGQVVNKLMRKPPEIDIEDATNAGMMGYTGDLTAQLRNGLEQFEGVRLVPFWIVALLVIIYILLIGPVDYFIVKKVLKRMELTWITFPLMVLIVSVGAYFLAFWLKGDEIRVNQVDIVDVELQTGLVRGTSWMNTFSPRVQSLNLGIEPELPGGGDAAQAERLMAWMGIPGTGLGGMSAQFGSTSLWPRGYSFSPSLDEMLGVPIQVWSTKAFTARWSDSQQGTMDATLTWEEGDLLKGTITSHVEGPLEDAVLFVKNRAYEIGDLEPDEPVMITAENTWRQLSTQLNRDISNTDYEYNQYYGMMHDLDVPETVLWMMFYDAATVTNNTGLPDPSNSYQGFIDLSDLLETNRAILLTRTNRNGAEFTDGQRVLGGPQDRTRHVIETRDLTKTYGDLYAVKSLNLKLDKGDVFGFIGPNGAGKTTTMRILATLLNPTHGEAYVCGHSIYTDPKEIRRLIGYMPDFFGVYDDMKVIEYLEFFAAAYRIKGPARRKICDEVLELVDLTYKRDALVTSLSRGMTQRLGLARVLLHDPHVLLLDEPASGLDPRARIEIRGLLKELRNMGKTIMISSHILPELADICNKIGIIEKGELLVNASVAEVMKQVRGQGTLRIALAGDPTSAAPLLESHELVDSVEIIDGQLLVKLAPGVEDYSPLPSVLIEAGHKITLFKEDELNLETAFMTLTKGITS</sequence>
<dbReference type="CDD" id="cd03230">
    <property type="entry name" value="ABC_DR_subfamily_A"/>
    <property type="match status" value="1"/>
</dbReference>
<evidence type="ECO:0000256" key="6">
    <source>
        <dbReference type="SAM" id="MobiDB-lite"/>
    </source>
</evidence>
<dbReference type="PANTHER" id="PTHR43335">
    <property type="entry name" value="ABC TRANSPORTER, ATP-BINDING PROTEIN"/>
    <property type="match status" value="1"/>
</dbReference>
<protein>
    <submittedName>
        <fullName evidence="11">Bacitracin transport ATP-binding protein BcrA</fullName>
    </submittedName>
</protein>
<dbReference type="Pfam" id="PF03819">
    <property type="entry name" value="MazG"/>
    <property type="match status" value="1"/>
</dbReference>
<comment type="similarity">
    <text evidence="1">Belongs to the ABC transporter superfamily.</text>
</comment>
<dbReference type="EMBL" id="CAMXCT030000001">
    <property type="protein sequence ID" value="CAL4758738.1"/>
    <property type="molecule type" value="Genomic_DNA"/>
</dbReference>
<evidence type="ECO:0000313" key="11">
    <source>
        <dbReference type="EMBL" id="CAL4758738.1"/>
    </source>
</evidence>
<dbReference type="Pfam" id="PF14559">
    <property type="entry name" value="TPR_19"/>
    <property type="match status" value="1"/>
</dbReference>
<dbReference type="InterPro" id="IPR027417">
    <property type="entry name" value="P-loop_NTPase"/>
</dbReference>
<evidence type="ECO:0000256" key="7">
    <source>
        <dbReference type="SAM" id="Phobius"/>
    </source>
</evidence>
<dbReference type="InterPro" id="IPR039568">
    <property type="entry name" value="Peptidase_MA-like_dom"/>
</dbReference>
<accession>A0A9P1BHA7</accession>
<feature type="repeat" description="TPR" evidence="5">
    <location>
        <begin position="386"/>
        <end position="419"/>
    </location>
</feature>
<dbReference type="GO" id="GO:0016887">
    <property type="term" value="F:ATP hydrolysis activity"/>
    <property type="evidence" value="ECO:0007669"/>
    <property type="project" value="InterPro"/>
</dbReference>
<comment type="caution">
    <text evidence="10">The sequence shown here is derived from an EMBL/GenBank/DDBJ whole genome shotgun (WGS) entry which is preliminary data.</text>
</comment>
<dbReference type="InterPro" id="IPR003593">
    <property type="entry name" value="AAA+_ATPase"/>
</dbReference>
<dbReference type="PROSITE" id="PS50005">
    <property type="entry name" value="TPR"/>
    <property type="match status" value="2"/>
</dbReference>
<keyword evidence="7" id="KW-0472">Membrane</keyword>
<keyword evidence="5" id="KW-0802">TPR repeat</keyword>
<dbReference type="Pfam" id="PF13432">
    <property type="entry name" value="TPR_16"/>
    <property type="match status" value="1"/>
</dbReference>
<evidence type="ECO:0000256" key="8">
    <source>
        <dbReference type="SAM" id="SignalP"/>
    </source>
</evidence>
<evidence type="ECO:0000313" key="10">
    <source>
        <dbReference type="EMBL" id="CAI3971426.1"/>
    </source>
</evidence>
<reference evidence="10" key="1">
    <citation type="submission" date="2022-10" db="EMBL/GenBank/DDBJ databases">
        <authorList>
            <person name="Chen Y."/>
            <person name="Dougan E. K."/>
            <person name="Chan C."/>
            <person name="Rhodes N."/>
            <person name="Thang M."/>
        </authorList>
    </citation>
    <scope>NUCLEOTIDE SEQUENCE</scope>
</reference>
<dbReference type="Pfam" id="PF13485">
    <property type="entry name" value="Peptidase_MA_2"/>
    <property type="match status" value="1"/>
</dbReference>
<dbReference type="InterPro" id="IPR003439">
    <property type="entry name" value="ABC_transporter-like_ATP-bd"/>
</dbReference>
<dbReference type="EMBL" id="CAMXCT010000001">
    <property type="protein sequence ID" value="CAI3971426.1"/>
    <property type="molecule type" value="Genomic_DNA"/>
</dbReference>
<evidence type="ECO:0000259" key="9">
    <source>
        <dbReference type="PROSITE" id="PS50893"/>
    </source>
</evidence>
<feature type="region of interest" description="Disordered" evidence="6">
    <location>
        <begin position="920"/>
        <end position="941"/>
    </location>
</feature>
<keyword evidence="3" id="KW-0547">Nucleotide-binding</keyword>
<name>A0A9P1BHA7_9DINO</name>
<feature type="transmembrane region" description="Helical" evidence="7">
    <location>
        <begin position="1400"/>
        <end position="1422"/>
    </location>
</feature>
<keyword evidence="8" id="KW-0732">Signal</keyword>
<dbReference type="Gene3D" id="3.40.50.300">
    <property type="entry name" value="P-loop containing nucleotide triphosphate hydrolases"/>
    <property type="match status" value="1"/>
</dbReference>